<evidence type="ECO:0000313" key="3">
    <source>
        <dbReference type="EMBL" id="SCW52094.1"/>
    </source>
</evidence>
<keyword evidence="3" id="KW-0328">Glycosyltransferase</keyword>
<accession>A0A1G4R5I3</accession>
<dbReference type="PANTHER" id="PTHR45947:SF3">
    <property type="entry name" value="SULFOQUINOVOSYL TRANSFERASE SQD2"/>
    <property type="match status" value="1"/>
</dbReference>
<dbReference type="CDD" id="cd03801">
    <property type="entry name" value="GT4_PimA-like"/>
    <property type="match status" value="1"/>
</dbReference>
<gene>
    <name evidence="3" type="ORF">SAMN04487970_101238</name>
</gene>
<sequence length="387" mass="44155">MPRRLFVSIDFPPEKGGIQNYVYGLVSNLPPSETFVLTDSASEAKRAETEQFDKEQLFPVYRIGLKTKSVAVSFLHLLRLLYWIIRLKRKYGIREIHFGNVLPVGMSGPLAKLLCNVRYYTYIHGLDALSIIRRKRSYKYVSLLFTLKFANKIVCNSYYTKSKLMEIGIREEQLTIIPPGIEMEEQKPRQAEVTLDALRKKWGLDGKRVILTVARLVERKGHDVTLKALSKLIVEYPDLCYVICGDGPDRERLSKLVSEYGLEPYVRFTGVVDDEELAVLYSFADLFIMPSREIVEKGDVEGYGIVFLEANYNRLPVIAGNSGGIPDAVLDNVTGYLVDPLSDGEIAMRIKSLLDNANLCREMGENGFRWVTENCLWKHRVRLLETI</sequence>
<dbReference type="InterPro" id="IPR050194">
    <property type="entry name" value="Glycosyltransferase_grp1"/>
</dbReference>
<dbReference type="STRING" id="624147.SAMN04487970_101238"/>
<keyword evidence="4" id="KW-1185">Reference proteome</keyword>
<organism evidence="3 4">
    <name type="scientific">Paenibacillus tianmuensis</name>
    <dbReference type="NCBI Taxonomy" id="624147"/>
    <lineage>
        <taxon>Bacteria</taxon>
        <taxon>Bacillati</taxon>
        <taxon>Bacillota</taxon>
        <taxon>Bacilli</taxon>
        <taxon>Bacillales</taxon>
        <taxon>Paenibacillaceae</taxon>
        <taxon>Paenibacillus</taxon>
    </lineage>
</organism>
<reference evidence="4" key="1">
    <citation type="submission" date="2016-10" db="EMBL/GenBank/DDBJ databases">
        <authorList>
            <person name="Varghese N."/>
            <person name="Submissions S."/>
        </authorList>
    </citation>
    <scope>NUCLEOTIDE SEQUENCE [LARGE SCALE GENOMIC DNA]</scope>
    <source>
        <strain evidence="4">CGMCC 1.8946</strain>
    </source>
</reference>
<dbReference type="InterPro" id="IPR028098">
    <property type="entry name" value="Glyco_trans_4-like_N"/>
</dbReference>
<name>A0A1G4R5I3_9BACL</name>
<dbReference type="EMBL" id="FMTT01000012">
    <property type="protein sequence ID" value="SCW52094.1"/>
    <property type="molecule type" value="Genomic_DNA"/>
</dbReference>
<evidence type="ECO:0000259" key="2">
    <source>
        <dbReference type="Pfam" id="PF13439"/>
    </source>
</evidence>
<dbReference type="RefSeq" id="WP_167670166.1">
    <property type="nucleotide sequence ID" value="NZ_FMTT01000012.1"/>
</dbReference>
<dbReference type="GO" id="GO:0016758">
    <property type="term" value="F:hexosyltransferase activity"/>
    <property type="evidence" value="ECO:0007669"/>
    <property type="project" value="TreeGrafter"/>
</dbReference>
<feature type="domain" description="Glycosyl transferase family 1" evidence="1">
    <location>
        <begin position="197"/>
        <end position="369"/>
    </location>
</feature>
<dbReference type="Pfam" id="PF13439">
    <property type="entry name" value="Glyco_transf_4"/>
    <property type="match status" value="1"/>
</dbReference>
<proteinExistence type="predicted"/>
<dbReference type="InterPro" id="IPR001296">
    <property type="entry name" value="Glyco_trans_1"/>
</dbReference>
<evidence type="ECO:0000259" key="1">
    <source>
        <dbReference type="Pfam" id="PF00534"/>
    </source>
</evidence>
<feature type="domain" description="Glycosyltransferase subfamily 4-like N-terminal" evidence="2">
    <location>
        <begin position="16"/>
        <end position="184"/>
    </location>
</feature>
<protein>
    <submittedName>
        <fullName evidence="3">Phosphatidylinositol alpha-1,6-mannosyltransferase</fullName>
    </submittedName>
</protein>
<dbReference type="Proteomes" id="UP000198601">
    <property type="component" value="Unassembled WGS sequence"/>
</dbReference>
<dbReference type="SUPFAM" id="SSF53756">
    <property type="entry name" value="UDP-Glycosyltransferase/glycogen phosphorylase"/>
    <property type="match status" value="1"/>
</dbReference>
<evidence type="ECO:0000313" key="4">
    <source>
        <dbReference type="Proteomes" id="UP000198601"/>
    </source>
</evidence>
<keyword evidence="3" id="KW-0808">Transferase</keyword>
<dbReference type="PANTHER" id="PTHR45947">
    <property type="entry name" value="SULFOQUINOVOSYL TRANSFERASE SQD2"/>
    <property type="match status" value="1"/>
</dbReference>
<dbReference type="Pfam" id="PF00534">
    <property type="entry name" value="Glycos_transf_1"/>
    <property type="match status" value="1"/>
</dbReference>
<dbReference type="AlphaFoldDB" id="A0A1G4R5I3"/>
<dbReference type="Gene3D" id="3.40.50.2000">
    <property type="entry name" value="Glycogen Phosphorylase B"/>
    <property type="match status" value="2"/>
</dbReference>